<comment type="caution">
    <text evidence="3">The sequence shown here is derived from an EMBL/GenBank/DDBJ whole genome shotgun (WGS) entry which is preliminary data.</text>
</comment>
<dbReference type="EMBL" id="CAJPWZ010000517">
    <property type="protein sequence ID" value="CAG2195410.1"/>
    <property type="molecule type" value="Genomic_DNA"/>
</dbReference>
<keyword evidence="2" id="KW-1133">Transmembrane helix</keyword>
<gene>
    <name evidence="3" type="ORF">MEDL_10332</name>
</gene>
<keyword evidence="2" id="KW-0472">Membrane</keyword>
<evidence type="ECO:0000256" key="1">
    <source>
        <dbReference type="SAM" id="MobiDB-lite"/>
    </source>
</evidence>
<evidence type="ECO:0000313" key="4">
    <source>
        <dbReference type="Proteomes" id="UP000683360"/>
    </source>
</evidence>
<keyword evidence="4" id="KW-1185">Reference proteome</keyword>
<feature type="transmembrane region" description="Helical" evidence="2">
    <location>
        <begin position="161"/>
        <end position="184"/>
    </location>
</feature>
<dbReference type="OrthoDB" id="6136296at2759"/>
<organism evidence="3 4">
    <name type="scientific">Mytilus edulis</name>
    <name type="common">Blue mussel</name>
    <dbReference type="NCBI Taxonomy" id="6550"/>
    <lineage>
        <taxon>Eukaryota</taxon>
        <taxon>Metazoa</taxon>
        <taxon>Spiralia</taxon>
        <taxon>Lophotrochozoa</taxon>
        <taxon>Mollusca</taxon>
        <taxon>Bivalvia</taxon>
        <taxon>Autobranchia</taxon>
        <taxon>Pteriomorphia</taxon>
        <taxon>Mytilida</taxon>
        <taxon>Mytiloidea</taxon>
        <taxon>Mytilidae</taxon>
        <taxon>Mytilinae</taxon>
        <taxon>Mytilus</taxon>
    </lineage>
</organism>
<name>A0A8S3QLG2_MYTED</name>
<proteinExistence type="predicted"/>
<reference evidence="3" key="1">
    <citation type="submission" date="2021-03" db="EMBL/GenBank/DDBJ databases">
        <authorList>
            <person name="Bekaert M."/>
        </authorList>
    </citation>
    <scope>NUCLEOTIDE SEQUENCE</scope>
</reference>
<dbReference type="AlphaFoldDB" id="A0A8S3QLG2"/>
<feature type="region of interest" description="Disordered" evidence="1">
    <location>
        <begin position="189"/>
        <end position="221"/>
    </location>
</feature>
<protein>
    <submittedName>
        <fullName evidence="3">Uncharacterized protein</fullName>
    </submittedName>
</protein>
<dbReference type="Proteomes" id="UP000683360">
    <property type="component" value="Unassembled WGS sequence"/>
</dbReference>
<evidence type="ECO:0000313" key="3">
    <source>
        <dbReference type="EMBL" id="CAG2195410.1"/>
    </source>
</evidence>
<dbReference type="CDD" id="cd12087">
    <property type="entry name" value="TM_EGFR-like"/>
    <property type="match status" value="1"/>
</dbReference>
<keyword evidence="2" id="KW-0812">Transmembrane</keyword>
<sequence length="311" mass="34629">MSSVIEVKKCPSGSNISRNNSSNHVITTVTDSSMRNTYADSTIPDGGIHTVSLVRSRLFKLVRRRKCVIKSNETNDSTHDQTVLDNNNQDKGKLNITCPLTYVCDVTYQRRPGIEEFKLLNILFQCKGSTHTPSNGMSTEYQGDSTTQGDDTSTEYYGIPVYVFIVGGIVGVLLIMSIIVGVLLRRRNQSRNVEKSSKDNVTTSMNTTTERQPESANNPQANMMISPDAIQMSAAHAVNLAISTDESNTYSHLRSTEEDSDVMYDHTIRHNVHNNCDGDYGIAHRRITEDDYDVSGNYLQSLNKKADPVYN</sequence>
<accession>A0A8S3QLG2</accession>
<feature type="compositionally biased region" description="Polar residues" evidence="1">
    <location>
        <begin position="199"/>
        <end position="221"/>
    </location>
</feature>
<evidence type="ECO:0000256" key="2">
    <source>
        <dbReference type="SAM" id="Phobius"/>
    </source>
</evidence>